<dbReference type="RefSeq" id="WP_329494493.1">
    <property type="nucleotide sequence ID" value="NZ_CP108460.1"/>
</dbReference>
<keyword evidence="2" id="KW-1185">Reference proteome</keyword>
<dbReference type="EMBL" id="CP108482">
    <property type="protein sequence ID" value="WUS59405.1"/>
    <property type="molecule type" value="Genomic_DNA"/>
</dbReference>
<evidence type="ECO:0000313" key="2">
    <source>
        <dbReference type="Proteomes" id="UP001432014"/>
    </source>
</evidence>
<gene>
    <name evidence="1" type="ORF">OG469_30215</name>
</gene>
<name>A0ABZ1WET2_9ACTN</name>
<accession>A0ABZ1WET2</accession>
<reference evidence="1 2" key="1">
    <citation type="submission" date="2022-10" db="EMBL/GenBank/DDBJ databases">
        <title>The complete genomes of actinobacterial strains from the NBC collection.</title>
        <authorList>
            <person name="Joergensen T.S."/>
            <person name="Alvarez Arevalo M."/>
            <person name="Sterndorff E.B."/>
            <person name="Faurdal D."/>
            <person name="Vuksanovic O."/>
            <person name="Mourched A.-S."/>
            <person name="Charusanti P."/>
            <person name="Shaw S."/>
            <person name="Blin K."/>
            <person name="Weber T."/>
        </authorList>
    </citation>
    <scope>NUCLEOTIDE SEQUENCE [LARGE SCALE GENOMIC DNA]</scope>
    <source>
        <strain evidence="1 2">NBC_01247</strain>
    </source>
</reference>
<dbReference type="PROSITE" id="PS51257">
    <property type="entry name" value="PROKAR_LIPOPROTEIN"/>
    <property type="match status" value="1"/>
</dbReference>
<proteinExistence type="predicted"/>
<organism evidence="1 2">
    <name type="scientific">Kitasatospora herbaricolor</name>
    <dbReference type="NCBI Taxonomy" id="68217"/>
    <lineage>
        <taxon>Bacteria</taxon>
        <taxon>Bacillati</taxon>
        <taxon>Actinomycetota</taxon>
        <taxon>Actinomycetes</taxon>
        <taxon>Kitasatosporales</taxon>
        <taxon>Streptomycetaceae</taxon>
        <taxon>Kitasatospora</taxon>
    </lineage>
</organism>
<sequence length="164" mass="18111">MKRIVLLRAAVLTVGFGLLVVGCGENINKPTITLSTAEQQADALLAQAEQVLPADVRHKLPEKSESGCYHDFDGKFDDRRQPVRSVELFGLPDERRAEVYEAARKFMEAQGFKITEDTDRGLTGTRASDGFDTVLRGTFAAGDYIELTVRAPCVWENGTPPPKR</sequence>
<protein>
    <recommendedName>
        <fullName evidence="3">Lipoprotein</fullName>
    </recommendedName>
</protein>
<evidence type="ECO:0000313" key="1">
    <source>
        <dbReference type="EMBL" id="WUS59405.1"/>
    </source>
</evidence>
<evidence type="ECO:0008006" key="3">
    <source>
        <dbReference type="Google" id="ProtNLM"/>
    </source>
</evidence>
<dbReference type="Proteomes" id="UP001432014">
    <property type="component" value="Chromosome"/>
</dbReference>